<gene>
    <name evidence="1" type="ORF">LV82_00987</name>
</gene>
<evidence type="ECO:0000313" key="2">
    <source>
        <dbReference type="Proteomes" id="UP000239736"/>
    </source>
</evidence>
<name>A0A2S5JJY8_9RHOB</name>
<organism evidence="1 2">
    <name type="scientific">Albidovulum inexpectatum</name>
    <dbReference type="NCBI Taxonomy" id="196587"/>
    <lineage>
        <taxon>Bacteria</taxon>
        <taxon>Pseudomonadati</taxon>
        <taxon>Pseudomonadota</taxon>
        <taxon>Alphaproteobacteria</taxon>
        <taxon>Rhodobacterales</taxon>
        <taxon>Paracoccaceae</taxon>
        <taxon>Albidovulum</taxon>
    </lineage>
</organism>
<keyword evidence="2" id="KW-1185">Reference proteome</keyword>
<dbReference type="AlphaFoldDB" id="A0A2S5JJY8"/>
<dbReference type="EMBL" id="PRDS01000002">
    <property type="protein sequence ID" value="PPB81770.1"/>
    <property type="molecule type" value="Genomic_DNA"/>
</dbReference>
<evidence type="ECO:0008006" key="3">
    <source>
        <dbReference type="Google" id="ProtNLM"/>
    </source>
</evidence>
<comment type="caution">
    <text evidence="1">The sequence shown here is derived from an EMBL/GenBank/DDBJ whole genome shotgun (WGS) entry which is preliminary data.</text>
</comment>
<dbReference type="Proteomes" id="UP000239736">
    <property type="component" value="Unassembled WGS sequence"/>
</dbReference>
<accession>A0A2S5JJY8</accession>
<evidence type="ECO:0000313" key="1">
    <source>
        <dbReference type="EMBL" id="PPB81770.1"/>
    </source>
</evidence>
<proteinExistence type="predicted"/>
<reference evidence="1 2" key="1">
    <citation type="submission" date="2018-01" db="EMBL/GenBank/DDBJ databases">
        <title>Genomic Encyclopedia of Archaeal and Bacterial Type Strains, Phase II (KMG-II): from individual species to whole genera.</title>
        <authorList>
            <person name="Goeker M."/>
        </authorList>
    </citation>
    <scope>NUCLEOTIDE SEQUENCE [LARGE SCALE GENOMIC DNA]</scope>
    <source>
        <strain evidence="1 2">DSM 12048</strain>
    </source>
</reference>
<protein>
    <recommendedName>
        <fullName evidence="3">Phosphoadenosine phosphosulfate reductase</fullName>
    </recommendedName>
</protein>
<sequence length="321" mass="35915">MQGNGSAAFGARQKMQADPFARIRRAAGEGLTLRPLGRSHAALFRDGSRTLLVSFESLDDIVRLDDDGLPLGLQIAQDRGFSYLGILAATQSWYRLRALYDLFDRLDDADWFGRFDRVVFYGAGMSGYAAAAYSVVAPGANVIAIQPQATLDPRVAGWDPRFIEMRRTSFTDRYGYAPEMIDAAASVHILFDPEQNLDFMHAALFVRPNVHLLQCRNLGRRIAPALHRMAILRPLIEAGCEGRLDEALFWQMYRARRGYLPYLESLAQKLRHEGRPYLGALLCRNVESRFDAPEFRALRAEFEGQLSAAGKPIPPAPGPRI</sequence>